<organism evidence="7 8">
    <name type="scientific">Coprinellus micaceus</name>
    <name type="common">Glistening ink-cap mushroom</name>
    <name type="synonym">Coprinus micaceus</name>
    <dbReference type="NCBI Taxonomy" id="71717"/>
    <lineage>
        <taxon>Eukaryota</taxon>
        <taxon>Fungi</taxon>
        <taxon>Dikarya</taxon>
        <taxon>Basidiomycota</taxon>
        <taxon>Agaricomycotina</taxon>
        <taxon>Agaricomycetes</taxon>
        <taxon>Agaricomycetidae</taxon>
        <taxon>Agaricales</taxon>
        <taxon>Agaricineae</taxon>
        <taxon>Psathyrellaceae</taxon>
        <taxon>Coprinellus</taxon>
    </lineage>
</organism>
<keyword evidence="3 6" id="KW-0784">Thiamine biosynthesis</keyword>
<keyword evidence="2 6" id="KW-0479">Metal-binding</keyword>
<comment type="PTM">
    <text evidence="6">During the catalytic reaction, a sulfide is transferred from Cys-203 to a reaction intermediate, generating a dehydroalanine residue.</text>
</comment>
<dbReference type="GO" id="GO:0005506">
    <property type="term" value="F:iron ion binding"/>
    <property type="evidence" value="ECO:0007669"/>
    <property type="project" value="UniProtKB-UniRule"/>
</dbReference>
<proteinExistence type="inferred from homology"/>
<evidence type="ECO:0000313" key="7">
    <source>
        <dbReference type="EMBL" id="TEB39810.1"/>
    </source>
</evidence>
<dbReference type="InterPro" id="IPR027495">
    <property type="entry name" value="Sti35"/>
</dbReference>
<protein>
    <recommendedName>
        <fullName evidence="6">Thiamine thiazole synthase</fullName>
    </recommendedName>
    <alternativeName>
        <fullName evidence="6">Thiazole biosynthetic enzyme</fullName>
        <ecNumber evidence="6">2.4.2.60</ecNumber>
    </alternativeName>
</protein>
<dbReference type="Proteomes" id="UP000298030">
    <property type="component" value="Unassembled WGS sequence"/>
</dbReference>
<name>A0A4Y7U067_COPMI</name>
<feature type="binding site" evidence="6">
    <location>
        <position position="220"/>
    </location>
    <ligand>
        <name>substrate</name>
    </ligand>
</feature>
<dbReference type="OrthoDB" id="410463at2759"/>
<dbReference type="GO" id="GO:0160205">
    <property type="term" value="F:cysteine-dependent adenosine diphosphate thiazole synthase activity"/>
    <property type="evidence" value="ECO:0007669"/>
    <property type="project" value="UniProtKB-EC"/>
</dbReference>
<evidence type="ECO:0000256" key="4">
    <source>
        <dbReference type="ARBA" id="ARBA00023004"/>
    </source>
</evidence>
<keyword evidence="1 6" id="KW-0808">Transferase</keyword>
<feature type="binding site" evidence="6">
    <location>
        <position position="205"/>
    </location>
    <ligand>
        <name>substrate</name>
    </ligand>
</feature>
<comment type="subunit">
    <text evidence="6">Homooctamer.</text>
</comment>
<dbReference type="InterPro" id="IPR036188">
    <property type="entry name" value="FAD/NAD-bd_sf"/>
</dbReference>
<dbReference type="SUPFAM" id="SSF51905">
    <property type="entry name" value="FAD/NAD(P)-binding domain"/>
    <property type="match status" value="1"/>
</dbReference>
<dbReference type="EMBL" id="QPFP01000001">
    <property type="protein sequence ID" value="TEB39810.1"/>
    <property type="molecule type" value="Genomic_DNA"/>
</dbReference>
<sequence>MAPALTLPDETHDSYTKAIPQKPVSQADVQEDYHGEYRFAPIEEAQVSRAMIKRYFNQMYDRAISDVVIVGAGSAGLSCAYSLATRRPDLKITILEANVAPGGGAWLGGQLMTPMVIRKPADNFLRELGVPYEDEGNFVVVKHAALFTSTLLSKVLSQPNVVMMNATAVEDLIIHADYAGNQRVAGVVTNWTLVSLNHDTQSCMDPNTITAPVVISATGHDGPMGAFSAKRLVSAGLLKELGNMRGLDMNRAEPAIVNGTREVVPGLILTGMELSEHDGSNRMGPTFGAMIGSGIKASWEATRILENAKVVNGKIVA</sequence>
<feature type="binding site" evidence="6">
    <location>
        <begin position="282"/>
        <end position="284"/>
    </location>
    <ligand>
        <name>substrate</name>
    </ligand>
</feature>
<feature type="modified residue" description="2,3-didehydroalanine (Cys)" evidence="6">
    <location>
        <position position="203"/>
    </location>
</feature>
<evidence type="ECO:0000256" key="5">
    <source>
        <dbReference type="ARBA" id="ARBA00023027"/>
    </source>
</evidence>
<keyword evidence="8" id="KW-1185">Reference proteome</keyword>
<dbReference type="PANTHER" id="PTHR43422">
    <property type="entry name" value="THIAMINE THIAZOLE SYNTHASE"/>
    <property type="match status" value="1"/>
</dbReference>
<comment type="catalytic activity">
    <reaction evidence="6">
        <text>[ADP-thiazole synthase]-L-cysteine + glycine + NAD(+) = [ADP-thiazole synthase]-dehydroalanine + ADP-5-ethyl-4-methylthiazole-2-carboxylate + nicotinamide + 3 H2O + 2 H(+)</text>
        <dbReference type="Rhea" id="RHEA:55708"/>
        <dbReference type="Rhea" id="RHEA-COMP:14264"/>
        <dbReference type="Rhea" id="RHEA-COMP:14265"/>
        <dbReference type="ChEBI" id="CHEBI:15377"/>
        <dbReference type="ChEBI" id="CHEBI:15378"/>
        <dbReference type="ChEBI" id="CHEBI:17154"/>
        <dbReference type="ChEBI" id="CHEBI:29950"/>
        <dbReference type="ChEBI" id="CHEBI:57305"/>
        <dbReference type="ChEBI" id="CHEBI:57540"/>
        <dbReference type="ChEBI" id="CHEBI:90873"/>
        <dbReference type="ChEBI" id="CHEBI:139151"/>
        <dbReference type="EC" id="2.4.2.60"/>
    </reaction>
</comment>
<dbReference type="HAMAP" id="MF_03158">
    <property type="entry name" value="THI4"/>
    <property type="match status" value="1"/>
</dbReference>
<dbReference type="GO" id="GO:0009228">
    <property type="term" value="P:thiamine biosynthetic process"/>
    <property type="evidence" value="ECO:0007669"/>
    <property type="project" value="UniProtKB-UniRule"/>
</dbReference>
<dbReference type="GO" id="GO:0052837">
    <property type="term" value="P:thiazole biosynthetic process"/>
    <property type="evidence" value="ECO:0007669"/>
    <property type="project" value="UniProtKB-UniRule"/>
</dbReference>
<comment type="subcellular location">
    <subcellularLocation>
        <location evidence="6">Cytoplasm</location>
    </subcellularLocation>
    <subcellularLocation>
        <location evidence="6">Nucleus</location>
    </subcellularLocation>
</comment>
<accession>A0A4Y7U067</accession>
<evidence type="ECO:0000313" key="8">
    <source>
        <dbReference type="Proteomes" id="UP000298030"/>
    </source>
</evidence>
<keyword evidence="5 6" id="KW-0520">NAD</keyword>
<feature type="binding site" evidence="6">
    <location>
        <begin position="96"/>
        <end position="97"/>
    </location>
    <ligand>
        <name>substrate</name>
    </ligand>
</feature>
<comment type="function">
    <text evidence="6">Involved in biosynthesis of the thiamine precursor thiazole. Catalyzes the conversion of NAD and glycine to adenosine diphosphate 5-(2-hydroxyethyl)-4-methylthiazole-2-carboxylic acid (ADT), an adenylated thiazole intermediate. The reaction includes an iron-dependent sulfide transfer from a conserved cysteine residue of the protein to a thiazole intermediate. The enzyme can only undergo a single turnover, which suggests it is a suicide enzyme. May have additional roles in adaptation to various stress conditions and in DNA damage tolerance.</text>
</comment>
<dbReference type="NCBIfam" id="TIGR00292">
    <property type="entry name" value="sulfide-dependent adenosine diphosphate thiazole synthase"/>
    <property type="match status" value="1"/>
</dbReference>
<keyword evidence="6" id="KW-0963">Cytoplasm</keyword>
<dbReference type="PANTHER" id="PTHR43422:SF3">
    <property type="entry name" value="THIAMINE THIAZOLE SYNTHASE"/>
    <property type="match status" value="1"/>
</dbReference>
<dbReference type="GO" id="GO:0005634">
    <property type="term" value="C:nucleus"/>
    <property type="evidence" value="ECO:0007669"/>
    <property type="project" value="UniProtKB-SubCell"/>
</dbReference>
<evidence type="ECO:0000256" key="3">
    <source>
        <dbReference type="ARBA" id="ARBA00022977"/>
    </source>
</evidence>
<keyword evidence="6" id="KW-0539">Nucleus</keyword>
<comment type="similarity">
    <text evidence="6">Belongs to the THI4 family.</text>
</comment>
<keyword evidence="4 6" id="KW-0408">Iron</keyword>
<feature type="binding site" evidence="6">
    <location>
        <position position="272"/>
    </location>
    <ligand>
        <name>substrate</name>
    </ligand>
</feature>
<dbReference type="Gene3D" id="3.50.50.60">
    <property type="entry name" value="FAD/NAD(P)-binding domain"/>
    <property type="match status" value="1"/>
</dbReference>
<evidence type="ECO:0000256" key="1">
    <source>
        <dbReference type="ARBA" id="ARBA00022679"/>
    </source>
</evidence>
<dbReference type="STRING" id="71717.A0A4Y7U067"/>
<dbReference type="AlphaFoldDB" id="A0A4Y7U067"/>
<comment type="cofactor">
    <cofactor evidence="6">
        <name>Fe cation</name>
        <dbReference type="ChEBI" id="CHEBI:24875"/>
    </cofactor>
    <text evidence="6">Binds 1 Fe cation per subunit.</text>
</comment>
<dbReference type="Pfam" id="PF01946">
    <property type="entry name" value="Thi4"/>
    <property type="match status" value="1"/>
</dbReference>
<evidence type="ECO:0000256" key="2">
    <source>
        <dbReference type="ARBA" id="ARBA00022723"/>
    </source>
</evidence>
<dbReference type="EC" id="2.4.2.60" evidence="6"/>
<evidence type="ECO:0000256" key="6">
    <source>
        <dbReference type="HAMAP-Rule" id="MF_03158"/>
    </source>
</evidence>
<dbReference type="GO" id="GO:0005829">
    <property type="term" value="C:cytosol"/>
    <property type="evidence" value="ECO:0007669"/>
    <property type="project" value="UniProtKB-UniRule"/>
</dbReference>
<reference evidence="7 8" key="1">
    <citation type="journal article" date="2019" name="Nat. Ecol. Evol.">
        <title>Megaphylogeny resolves global patterns of mushroom evolution.</title>
        <authorList>
            <person name="Varga T."/>
            <person name="Krizsan K."/>
            <person name="Foldi C."/>
            <person name="Dima B."/>
            <person name="Sanchez-Garcia M."/>
            <person name="Sanchez-Ramirez S."/>
            <person name="Szollosi G.J."/>
            <person name="Szarkandi J.G."/>
            <person name="Papp V."/>
            <person name="Albert L."/>
            <person name="Andreopoulos W."/>
            <person name="Angelini C."/>
            <person name="Antonin V."/>
            <person name="Barry K.W."/>
            <person name="Bougher N.L."/>
            <person name="Buchanan P."/>
            <person name="Buyck B."/>
            <person name="Bense V."/>
            <person name="Catcheside P."/>
            <person name="Chovatia M."/>
            <person name="Cooper J."/>
            <person name="Damon W."/>
            <person name="Desjardin D."/>
            <person name="Finy P."/>
            <person name="Geml J."/>
            <person name="Haridas S."/>
            <person name="Hughes K."/>
            <person name="Justo A."/>
            <person name="Karasinski D."/>
            <person name="Kautmanova I."/>
            <person name="Kiss B."/>
            <person name="Kocsube S."/>
            <person name="Kotiranta H."/>
            <person name="LaButti K.M."/>
            <person name="Lechner B.E."/>
            <person name="Liimatainen K."/>
            <person name="Lipzen A."/>
            <person name="Lukacs Z."/>
            <person name="Mihaltcheva S."/>
            <person name="Morgado L.N."/>
            <person name="Niskanen T."/>
            <person name="Noordeloos M.E."/>
            <person name="Ohm R.A."/>
            <person name="Ortiz-Santana B."/>
            <person name="Ovrebo C."/>
            <person name="Racz N."/>
            <person name="Riley R."/>
            <person name="Savchenko A."/>
            <person name="Shiryaev A."/>
            <person name="Soop K."/>
            <person name="Spirin V."/>
            <person name="Szebenyi C."/>
            <person name="Tomsovsky M."/>
            <person name="Tulloss R.E."/>
            <person name="Uehling J."/>
            <person name="Grigoriev I.V."/>
            <person name="Vagvolgyi C."/>
            <person name="Papp T."/>
            <person name="Martin F.M."/>
            <person name="Miettinen O."/>
            <person name="Hibbett D.S."/>
            <person name="Nagy L.G."/>
        </authorList>
    </citation>
    <scope>NUCLEOTIDE SEQUENCE [LARGE SCALE GENOMIC DNA]</scope>
    <source>
        <strain evidence="7 8">FP101781</strain>
    </source>
</reference>
<feature type="binding site" evidence="6">
    <location>
        <position position="104"/>
    </location>
    <ligand>
        <name>substrate</name>
    </ligand>
</feature>
<feature type="binding site" evidence="6">
    <location>
        <position position="169"/>
    </location>
    <ligand>
        <name>substrate</name>
    </ligand>
</feature>
<dbReference type="Gene3D" id="6.10.250.2840">
    <property type="match status" value="1"/>
</dbReference>
<dbReference type="InterPro" id="IPR002922">
    <property type="entry name" value="Thi4_fam"/>
</dbReference>
<gene>
    <name evidence="7" type="ORF">FA13DRAFT_1679816</name>
</gene>
<feature type="binding site" evidence="6">
    <location>
        <position position="75"/>
    </location>
    <ligand>
        <name>substrate</name>
    </ligand>
</feature>
<comment type="caution">
    <text evidence="7">The sequence shown here is derived from an EMBL/GenBank/DDBJ whole genome shotgun (WGS) entry which is preliminary data.</text>
</comment>